<dbReference type="EMBL" id="AFQE01000140">
    <property type="protein sequence ID" value="EGQ74406.1"/>
    <property type="molecule type" value="Genomic_DNA"/>
</dbReference>
<gene>
    <name evidence="2" type="ORF">HMPREF9418_2850</name>
    <name evidence="3" type="ORF">MON40_02230</name>
</gene>
<evidence type="ECO:0000313" key="5">
    <source>
        <dbReference type="Proteomes" id="UP000829455"/>
    </source>
</evidence>
<dbReference type="Pfam" id="PF08378">
    <property type="entry name" value="NERD"/>
    <property type="match status" value="1"/>
</dbReference>
<accession>A0AA36UG68</accession>
<keyword evidence="5" id="KW-1185">Reference proteome</keyword>
<protein>
    <submittedName>
        <fullName evidence="3">NERD domain-containing protein</fullName>
    </submittedName>
</protein>
<dbReference type="Proteomes" id="UP000004982">
    <property type="component" value="Unassembled WGS sequence"/>
</dbReference>
<name>A0AA36UG68_9NEIS</name>
<proteinExistence type="predicted"/>
<dbReference type="Proteomes" id="UP000829455">
    <property type="component" value="Chromosome"/>
</dbReference>
<organism evidence="2 4">
    <name type="scientific">Neisseria macacae ATCC 33926</name>
    <dbReference type="NCBI Taxonomy" id="997348"/>
    <lineage>
        <taxon>Bacteria</taxon>
        <taxon>Pseudomonadati</taxon>
        <taxon>Pseudomonadota</taxon>
        <taxon>Betaproteobacteria</taxon>
        <taxon>Neisseriales</taxon>
        <taxon>Neisseriaceae</taxon>
        <taxon>Neisseria</taxon>
    </lineage>
</organism>
<dbReference type="EMBL" id="CP094241">
    <property type="protein sequence ID" value="UNV85364.1"/>
    <property type="molecule type" value="Genomic_DNA"/>
</dbReference>
<dbReference type="InterPro" id="IPR011528">
    <property type="entry name" value="NERD"/>
</dbReference>
<dbReference type="AlphaFoldDB" id="A0AA36UG68"/>
<evidence type="ECO:0000313" key="3">
    <source>
        <dbReference type="EMBL" id="UNV85364.1"/>
    </source>
</evidence>
<reference evidence="3 5" key="2">
    <citation type="submission" date="2022-03" db="EMBL/GenBank/DDBJ databases">
        <title>Genome sequencing of Neisseria macacae.</title>
        <authorList>
            <person name="Baek M.-G."/>
        </authorList>
    </citation>
    <scope>NUCLEOTIDE SEQUENCE [LARGE SCALE GENOMIC DNA]</scope>
    <source>
        <strain evidence="3 5">ATCC 33926</strain>
    </source>
</reference>
<evidence type="ECO:0000259" key="1">
    <source>
        <dbReference type="PROSITE" id="PS50965"/>
    </source>
</evidence>
<evidence type="ECO:0000313" key="2">
    <source>
        <dbReference type="EMBL" id="EGQ74406.1"/>
    </source>
</evidence>
<dbReference type="RefSeq" id="WP_003780289.1">
    <property type="nucleotide sequence ID" value="NZ_CP094241.1"/>
</dbReference>
<dbReference type="PROSITE" id="PS50965">
    <property type="entry name" value="NERD"/>
    <property type="match status" value="1"/>
</dbReference>
<reference evidence="2 4" key="1">
    <citation type="submission" date="2011-05" db="EMBL/GenBank/DDBJ databases">
        <authorList>
            <person name="Muzny D."/>
            <person name="Qin X."/>
            <person name="Deng J."/>
            <person name="Jiang H."/>
            <person name="Liu Y."/>
            <person name="Qu J."/>
            <person name="Song X.-Z."/>
            <person name="Zhang L."/>
            <person name="Thornton R."/>
            <person name="Coyle M."/>
            <person name="Francisco L."/>
            <person name="Jackson L."/>
            <person name="Javaid M."/>
            <person name="Korchina V."/>
            <person name="Kovar C."/>
            <person name="Mata R."/>
            <person name="Mathew T."/>
            <person name="Ngo R."/>
            <person name="Nguyen L."/>
            <person name="Nguyen N."/>
            <person name="Okwuonu G."/>
            <person name="Ongeri F."/>
            <person name="Pham C."/>
            <person name="Simmons D."/>
            <person name="Wilczek-Boney K."/>
            <person name="Hale W."/>
            <person name="Jakkamsetti A."/>
            <person name="Pham P."/>
            <person name="Ruth R."/>
            <person name="San Lucas F."/>
            <person name="Warren J."/>
            <person name="Zhang J."/>
            <person name="Zhao Z."/>
            <person name="Zhou C."/>
            <person name="Zhu D."/>
            <person name="Lee S."/>
            <person name="Bess C."/>
            <person name="Blankenburg K."/>
            <person name="Forbes L."/>
            <person name="Fu Q."/>
            <person name="Gubbala S."/>
            <person name="Hirani K."/>
            <person name="Jayaseelan J.C."/>
            <person name="Lara F."/>
            <person name="Munidasa M."/>
            <person name="Palculict T."/>
            <person name="Patil S."/>
            <person name="Pu L.-L."/>
            <person name="Saada N."/>
            <person name="Tang L."/>
            <person name="Weissenberger G."/>
            <person name="Zhu Y."/>
            <person name="Hemphill L."/>
            <person name="Shang Y."/>
            <person name="Youmans B."/>
            <person name="Ayvaz T."/>
            <person name="Ross M."/>
            <person name="Santibanez J."/>
            <person name="Aqrawi P."/>
            <person name="Gross S."/>
            <person name="Joshi V."/>
            <person name="Fowler G."/>
            <person name="Nazareth L."/>
            <person name="Reid J."/>
            <person name="Worley K."/>
            <person name="Petrosino J."/>
            <person name="Highlander S."/>
            <person name="Gibbs R."/>
        </authorList>
    </citation>
    <scope>NUCLEOTIDE SEQUENCE [LARGE SCALE GENOMIC DNA]</scope>
    <source>
        <strain evidence="2 4">ATCC 33926</strain>
    </source>
</reference>
<feature type="domain" description="NERD" evidence="1">
    <location>
        <begin position="33"/>
        <end position="150"/>
    </location>
</feature>
<sequence length="206" mass="23642">MDTDFLSSGGLVLTGCAAAFVLATCLSKNTPVKQFISRFAVNVRADCSLDESVYHEFRGLDIYRDGQHEQIDYVYVSCFGIFVVATPNYQGRIWGDDGNGMWTQKFHKSKTLFPNPLLKNQQYIRILSEKLHLPTRAFSSVVVFPGNCQFQTMMPDNVTEDSDFAEYISQYTEVVLMPEEVKQIREVLEGYEFDLVFNRQRFESHV</sequence>
<evidence type="ECO:0000313" key="4">
    <source>
        <dbReference type="Proteomes" id="UP000004982"/>
    </source>
</evidence>